<protein>
    <submittedName>
        <fullName evidence="1">Uncharacterized protein</fullName>
    </submittedName>
</protein>
<organism evidence="1">
    <name type="scientific">Fusarium oxysporum f. sp. melonis 26406</name>
    <dbReference type="NCBI Taxonomy" id="1089452"/>
    <lineage>
        <taxon>Eukaryota</taxon>
        <taxon>Fungi</taxon>
        <taxon>Dikarya</taxon>
        <taxon>Ascomycota</taxon>
        <taxon>Pezizomycotina</taxon>
        <taxon>Sordariomycetes</taxon>
        <taxon>Hypocreomycetidae</taxon>
        <taxon>Hypocreales</taxon>
        <taxon>Nectriaceae</taxon>
        <taxon>Fusarium</taxon>
        <taxon>Fusarium oxysporum species complex</taxon>
    </lineage>
</organism>
<sequence>MVSLWDHVFMVDRSGYNCCGSTALGPVRPPSLQPVASFAARSASSLPWIPICAGTHLISVFRSCVRSSSICCVIFLSRYAPDLPLGLAVDRMAAWLSV</sequence>
<reference evidence="1" key="1">
    <citation type="submission" date="2012-04" db="EMBL/GenBank/DDBJ databases">
        <title>The Genome Sequence of Fusarium oxysporum melonis.</title>
        <authorList>
            <consortium name="The Broad Institute Genome Sequencing Platform"/>
            <person name="Ma L.-J."/>
            <person name="Gale L.R."/>
            <person name="Schwartz D.C."/>
            <person name="Zhou S."/>
            <person name="Corby-Kistler H."/>
            <person name="Young S.K."/>
            <person name="Zeng Q."/>
            <person name="Gargeya S."/>
            <person name="Fitzgerald M."/>
            <person name="Haas B."/>
            <person name="Abouelleil A."/>
            <person name="Alvarado L."/>
            <person name="Arachchi H.M."/>
            <person name="Berlin A."/>
            <person name="Brown A."/>
            <person name="Chapman S.B."/>
            <person name="Chen Z."/>
            <person name="Dunbar C."/>
            <person name="Freedman E."/>
            <person name="Gearin G."/>
            <person name="Goldberg J."/>
            <person name="Griggs A."/>
            <person name="Gujja S."/>
            <person name="Heiman D."/>
            <person name="Howarth C."/>
            <person name="Larson L."/>
            <person name="Lui A."/>
            <person name="MacDonald P.J.P."/>
            <person name="Montmayeur A."/>
            <person name="Murphy C."/>
            <person name="Neiman D."/>
            <person name="Pearson M."/>
            <person name="Priest M."/>
            <person name="Roberts A."/>
            <person name="Saif S."/>
            <person name="Shea T."/>
            <person name="Shenoy N."/>
            <person name="Sisk P."/>
            <person name="Stolte C."/>
            <person name="Sykes S."/>
            <person name="Wortman J."/>
            <person name="Nusbaum C."/>
            <person name="Birren B."/>
        </authorList>
    </citation>
    <scope>NUCLEOTIDE SEQUENCE</scope>
    <source>
        <strain evidence="1">26406</strain>
    </source>
</reference>
<dbReference type="VEuPathDB" id="FungiDB:FOMG_19938"/>
<reference evidence="1" key="2">
    <citation type="submission" date="2014-02" db="EMBL/GenBank/DDBJ databases">
        <title>Annotation of the Genome Sequence of Fusarium oxysporum f. sp. melonis 26406.</title>
        <authorList>
            <consortium name="The Broad Institute Genomics Platform"/>
            <person name="Ma L.-J."/>
            <person name="Corby-Kistler H."/>
            <person name="Broz K."/>
            <person name="Gale L.R."/>
            <person name="Jonkers W."/>
            <person name="O'Donnell K."/>
            <person name="Ploetz R."/>
            <person name="Steinberg C."/>
            <person name="Schwartz D.C."/>
            <person name="VanEtten H."/>
            <person name="Zhou S."/>
            <person name="Young S.K."/>
            <person name="Zeng Q."/>
            <person name="Gargeya S."/>
            <person name="Fitzgerald M."/>
            <person name="Abouelleil A."/>
            <person name="Alvarado L."/>
            <person name="Chapman S.B."/>
            <person name="Gainer-Dewar J."/>
            <person name="Goldberg J."/>
            <person name="Griggs A."/>
            <person name="Gujja S."/>
            <person name="Hansen M."/>
            <person name="Howarth C."/>
            <person name="Imamovic A."/>
            <person name="Ireland A."/>
            <person name="Larimer J."/>
            <person name="McCowan C."/>
            <person name="Murphy C."/>
            <person name="Pearson M."/>
            <person name="Poon T.W."/>
            <person name="Priest M."/>
            <person name="Roberts A."/>
            <person name="Saif S."/>
            <person name="Shea T."/>
            <person name="Sykes S."/>
            <person name="Wortman J."/>
            <person name="Nusbaum C."/>
            <person name="Birren B."/>
        </authorList>
    </citation>
    <scope>NUCLEOTIDE SEQUENCE</scope>
    <source>
        <strain evidence="1">26406</strain>
    </source>
</reference>
<evidence type="ECO:0000313" key="1">
    <source>
        <dbReference type="EMBL" id="EXK23284.1"/>
    </source>
</evidence>
<gene>
    <name evidence="1" type="ORF">FOMG_19938</name>
</gene>
<proteinExistence type="predicted"/>
<dbReference type="AlphaFoldDB" id="W9YUN1"/>
<name>W9YUN1_FUSOX</name>
<dbReference type="HOGENOM" id="CLU_2333688_0_0_1"/>
<dbReference type="Proteomes" id="UP000030703">
    <property type="component" value="Unassembled WGS sequence"/>
</dbReference>
<accession>W9YUN1</accession>
<dbReference type="EMBL" id="KI981104">
    <property type="protein sequence ID" value="EXK23284.1"/>
    <property type="molecule type" value="Genomic_DNA"/>
</dbReference>